<name>A0AAV7J641_COTGL</name>
<gene>
    <name evidence="1" type="ORF">KQX54_020913</name>
</gene>
<accession>A0AAV7J641</accession>
<organism evidence="1 2">
    <name type="scientific">Cotesia glomerata</name>
    <name type="common">Lepidopteran parasitic wasp</name>
    <name type="synonym">Apanteles glomeratus</name>
    <dbReference type="NCBI Taxonomy" id="32391"/>
    <lineage>
        <taxon>Eukaryota</taxon>
        <taxon>Metazoa</taxon>
        <taxon>Ecdysozoa</taxon>
        <taxon>Arthropoda</taxon>
        <taxon>Hexapoda</taxon>
        <taxon>Insecta</taxon>
        <taxon>Pterygota</taxon>
        <taxon>Neoptera</taxon>
        <taxon>Endopterygota</taxon>
        <taxon>Hymenoptera</taxon>
        <taxon>Apocrita</taxon>
        <taxon>Ichneumonoidea</taxon>
        <taxon>Braconidae</taxon>
        <taxon>Microgastrinae</taxon>
        <taxon>Cotesia</taxon>
    </lineage>
</organism>
<sequence length="125" mass="14462">MKWPEYEEPYAGSRSLKLTRVASRHCLTRGLSAYLRLLPASWIISTREQLIGGASEWTNKLMKMGEKQEHECSKKTIQKRTIRITAIEFACVAYNLQPSCEIQASLREKRILFPQLHLAFYFPAT</sequence>
<evidence type="ECO:0000313" key="2">
    <source>
        <dbReference type="Proteomes" id="UP000826195"/>
    </source>
</evidence>
<reference evidence="1 2" key="1">
    <citation type="journal article" date="2021" name="J. Hered.">
        <title>A chromosome-level genome assembly of the parasitoid wasp, Cotesia glomerata (Hymenoptera: Braconidae).</title>
        <authorList>
            <person name="Pinto B.J."/>
            <person name="Weis J.J."/>
            <person name="Gamble T."/>
            <person name="Ode P.J."/>
            <person name="Paul R."/>
            <person name="Zaspel J.M."/>
        </authorList>
    </citation>
    <scope>NUCLEOTIDE SEQUENCE [LARGE SCALE GENOMIC DNA]</scope>
    <source>
        <strain evidence="1">CgM1</strain>
    </source>
</reference>
<keyword evidence="2" id="KW-1185">Reference proteome</keyword>
<dbReference type="AlphaFoldDB" id="A0AAV7J641"/>
<proteinExistence type="predicted"/>
<dbReference type="Proteomes" id="UP000826195">
    <property type="component" value="Unassembled WGS sequence"/>
</dbReference>
<protein>
    <submittedName>
        <fullName evidence="1">Uncharacterized protein</fullName>
    </submittedName>
</protein>
<comment type="caution">
    <text evidence="1">The sequence shown here is derived from an EMBL/GenBank/DDBJ whole genome shotgun (WGS) entry which is preliminary data.</text>
</comment>
<dbReference type="EMBL" id="JAHXZJ010000001">
    <property type="protein sequence ID" value="KAH0568445.1"/>
    <property type="molecule type" value="Genomic_DNA"/>
</dbReference>
<evidence type="ECO:0000313" key="1">
    <source>
        <dbReference type="EMBL" id="KAH0568445.1"/>
    </source>
</evidence>